<dbReference type="AlphaFoldDB" id="A0A2A3YLE9"/>
<keyword evidence="4" id="KW-1185">Reference proteome</keyword>
<protein>
    <submittedName>
        <fullName evidence="3">Uncharacterized protein</fullName>
    </submittedName>
</protein>
<comment type="caution">
    <text evidence="3">The sequence shown here is derived from an EMBL/GenBank/DDBJ whole genome shotgun (WGS) entry which is preliminary data.</text>
</comment>
<dbReference type="RefSeq" id="WP_096163910.1">
    <property type="nucleotide sequence ID" value="NZ_BAAAIQ010000005.1"/>
</dbReference>
<evidence type="ECO:0000313" key="3">
    <source>
        <dbReference type="EMBL" id="PCC40127.1"/>
    </source>
</evidence>
<dbReference type="GeneID" id="95326533"/>
<sequence>MTFLHLLVLALGLLAAIAGSDLLSHRGVGPWPIGLVALLLVPIAGWFYSPWIAALALGLALGTGILLVASWTRTFMTRRHARREQARRLTDAKARQLDGEVEHRR</sequence>
<evidence type="ECO:0000313" key="4">
    <source>
        <dbReference type="Proteomes" id="UP000218598"/>
    </source>
</evidence>
<evidence type="ECO:0000256" key="1">
    <source>
        <dbReference type="SAM" id="MobiDB-lite"/>
    </source>
</evidence>
<name>A0A2A3YLE9_9MICO</name>
<keyword evidence="2" id="KW-1133">Transmembrane helix</keyword>
<accession>A0A2A3YLE9</accession>
<dbReference type="Proteomes" id="UP000218598">
    <property type="component" value="Unassembled WGS sequence"/>
</dbReference>
<gene>
    <name evidence="3" type="ORF">CIK66_05670</name>
</gene>
<dbReference type="EMBL" id="NRGR01000008">
    <property type="protein sequence ID" value="PCC40127.1"/>
    <property type="molecule type" value="Genomic_DNA"/>
</dbReference>
<organism evidence="3 4">
    <name type="scientific">Brachybacterium alimentarium</name>
    <dbReference type="NCBI Taxonomy" id="47845"/>
    <lineage>
        <taxon>Bacteria</taxon>
        <taxon>Bacillati</taxon>
        <taxon>Actinomycetota</taxon>
        <taxon>Actinomycetes</taxon>
        <taxon>Micrococcales</taxon>
        <taxon>Dermabacteraceae</taxon>
        <taxon>Brachybacterium</taxon>
    </lineage>
</organism>
<keyword evidence="2" id="KW-0812">Transmembrane</keyword>
<evidence type="ECO:0000256" key="2">
    <source>
        <dbReference type="SAM" id="Phobius"/>
    </source>
</evidence>
<reference evidence="3 4" key="1">
    <citation type="journal article" date="2017" name="Elife">
        <title>Extensive horizontal gene transfer in cheese-associated bacteria.</title>
        <authorList>
            <person name="Bonham K.S."/>
            <person name="Wolfe B.E."/>
            <person name="Dutton R.J."/>
        </authorList>
    </citation>
    <scope>NUCLEOTIDE SEQUENCE [LARGE SCALE GENOMIC DNA]</scope>
    <source>
        <strain evidence="3 4">341_9</strain>
    </source>
</reference>
<keyword evidence="2" id="KW-0472">Membrane</keyword>
<feature type="transmembrane region" description="Helical" evidence="2">
    <location>
        <begin position="43"/>
        <end position="69"/>
    </location>
</feature>
<proteinExistence type="predicted"/>
<feature type="region of interest" description="Disordered" evidence="1">
    <location>
        <begin position="86"/>
        <end position="105"/>
    </location>
</feature>